<name>A0ACB8ETF0_9SAUR</name>
<sequence length="138" mass="16126">MELQAGPSLASRLECLSESRTRTWCPMAQTKGTRLALRWQFEEPFQEKAHPQLWQIWQGSQPVSEYISESRQLARVVQDWPELVKVHFFREGLHPEMAQWSMVAAELTSLAWWYTRAGMAEIHLHRVQLLKQRSSPPA</sequence>
<protein>
    <submittedName>
        <fullName evidence="1">Uncharacterized protein</fullName>
    </submittedName>
</protein>
<dbReference type="Proteomes" id="UP000827872">
    <property type="component" value="Linkage Group LG07"/>
</dbReference>
<dbReference type="EMBL" id="CM037620">
    <property type="protein sequence ID" value="KAH7995881.1"/>
    <property type="molecule type" value="Genomic_DNA"/>
</dbReference>
<proteinExistence type="predicted"/>
<gene>
    <name evidence="1" type="ORF">K3G42_029073</name>
</gene>
<evidence type="ECO:0000313" key="1">
    <source>
        <dbReference type="EMBL" id="KAH7995881.1"/>
    </source>
</evidence>
<reference evidence="1" key="1">
    <citation type="submission" date="2021-08" db="EMBL/GenBank/DDBJ databases">
        <title>The first chromosome-level gecko genome reveals the dynamic sex chromosomes of Neotropical dwarf geckos (Sphaerodactylidae: Sphaerodactylus).</title>
        <authorList>
            <person name="Pinto B.J."/>
            <person name="Keating S.E."/>
            <person name="Gamble T."/>
        </authorList>
    </citation>
    <scope>NUCLEOTIDE SEQUENCE</scope>
    <source>
        <strain evidence="1">TG3544</strain>
    </source>
</reference>
<comment type="caution">
    <text evidence="1">The sequence shown here is derived from an EMBL/GenBank/DDBJ whole genome shotgun (WGS) entry which is preliminary data.</text>
</comment>
<evidence type="ECO:0000313" key="2">
    <source>
        <dbReference type="Proteomes" id="UP000827872"/>
    </source>
</evidence>
<organism evidence="1 2">
    <name type="scientific">Sphaerodactylus townsendi</name>
    <dbReference type="NCBI Taxonomy" id="933632"/>
    <lineage>
        <taxon>Eukaryota</taxon>
        <taxon>Metazoa</taxon>
        <taxon>Chordata</taxon>
        <taxon>Craniata</taxon>
        <taxon>Vertebrata</taxon>
        <taxon>Euteleostomi</taxon>
        <taxon>Lepidosauria</taxon>
        <taxon>Squamata</taxon>
        <taxon>Bifurcata</taxon>
        <taxon>Gekkota</taxon>
        <taxon>Sphaerodactylidae</taxon>
        <taxon>Sphaerodactylus</taxon>
    </lineage>
</organism>
<accession>A0ACB8ETF0</accession>
<keyword evidence="2" id="KW-1185">Reference proteome</keyword>